<evidence type="ECO:0000313" key="1">
    <source>
        <dbReference type="EMBL" id="ABI67690.1"/>
    </source>
</evidence>
<dbReference type="AlphaFoldDB" id="Q0B014"/>
<keyword evidence="2" id="KW-1185">Reference proteome</keyword>
<dbReference type="STRING" id="335541.Swol_0349"/>
<dbReference type="EMBL" id="CP000448">
    <property type="protein sequence ID" value="ABI67690.1"/>
    <property type="molecule type" value="Genomic_DNA"/>
</dbReference>
<dbReference type="KEGG" id="swo:Swol_0349"/>
<organism evidence="1 2">
    <name type="scientific">Syntrophomonas wolfei subsp. wolfei (strain DSM 2245B / Goettingen)</name>
    <dbReference type="NCBI Taxonomy" id="335541"/>
    <lineage>
        <taxon>Bacteria</taxon>
        <taxon>Bacillati</taxon>
        <taxon>Bacillota</taxon>
        <taxon>Clostridia</taxon>
        <taxon>Eubacteriales</taxon>
        <taxon>Syntrophomonadaceae</taxon>
        <taxon>Syntrophomonas</taxon>
    </lineage>
</organism>
<gene>
    <name evidence="1" type="ordered locus">Swol_0349</name>
</gene>
<proteinExistence type="predicted"/>
<name>Q0B014_SYNWW</name>
<dbReference type="RefSeq" id="WP_011639798.1">
    <property type="nucleotide sequence ID" value="NC_008346.1"/>
</dbReference>
<reference evidence="2" key="1">
    <citation type="journal article" date="2010" name="Environ. Microbiol.">
        <title>The genome of Syntrophomonas wolfei: new insights into syntrophic metabolism and biohydrogen production.</title>
        <authorList>
            <person name="Sieber J.R."/>
            <person name="Sims D.R."/>
            <person name="Han C."/>
            <person name="Kim E."/>
            <person name="Lykidis A."/>
            <person name="Lapidus A.L."/>
            <person name="McDonnald E."/>
            <person name="Rohlin L."/>
            <person name="Culley D.E."/>
            <person name="Gunsalus R."/>
            <person name="McInerney M.J."/>
        </authorList>
    </citation>
    <scope>NUCLEOTIDE SEQUENCE [LARGE SCALE GENOMIC DNA]</scope>
    <source>
        <strain evidence="2">DSM 2245B / Goettingen</strain>
    </source>
</reference>
<accession>Q0B014</accession>
<dbReference type="OrthoDB" id="1798658at2"/>
<dbReference type="Proteomes" id="UP000001968">
    <property type="component" value="Chromosome"/>
</dbReference>
<dbReference type="HOGENOM" id="CLU_2408418_0_0_9"/>
<protein>
    <submittedName>
        <fullName evidence="1">Uncharacterized protein</fullName>
    </submittedName>
</protein>
<dbReference type="eggNOG" id="ENOG50324JA">
    <property type="taxonomic scope" value="Bacteria"/>
</dbReference>
<sequence length="90" mass="10404">MHNKKGKIMSKDDFLQNSLYAKEEYEGLLVSSDTNKGVYNIGIELGNNQILLIDQVKDSEVHERVHMWVPQIQEIQRRYGFEGDLGNYSS</sequence>
<evidence type="ECO:0000313" key="2">
    <source>
        <dbReference type="Proteomes" id="UP000001968"/>
    </source>
</evidence>